<organism evidence="6 7">
    <name type="scientific">Calocera cornea HHB12733</name>
    <dbReference type="NCBI Taxonomy" id="1353952"/>
    <lineage>
        <taxon>Eukaryota</taxon>
        <taxon>Fungi</taxon>
        <taxon>Dikarya</taxon>
        <taxon>Basidiomycota</taxon>
        <taxon>Agaricomycotina</taxon>
        <taxon>Dacrymycetes</taxon>
        <taxon>Dacrymycetales</taxon>
        <taxon>Dacrymycetaceae</taxon>
        <taxon>Calocera</taxon>
    </lineage>
</organism>
<evidence type="ECO:0000313" key="6">
    <source>
        <dbReference type="EMBL" id="KZT58409.1"/>
    </source>
</evidence>
<dbReference type="SUPFAM" id="SSF51445">
    <property type="entry name" value="(Trans)glycosidases"/>
    <property type="match status" value="1"/>
</dbReference>
<dbReference type="Gene3D" id="3.20.20.80">
    <property type="entry name" value="Glycosidases"/>
    <property type="match status" value="2"/>
</dbReference>
<dbReference type="AlphaFoldDB" id="A0A165GS82"/>
<dbReference type="Pfam" id="PF00150">
    <property type="entry name" value="Cellulase"/>
    <property type="match status" value="1"/>
</dbReference>
<evidence type="ECO:0000256" key="3">
    <source>
        <dbReference type="ARBA" id="ARBA00023295"/>
    </source>
</evidence>
<dbReference type="InParanoid" id="A0A165GS82"/>
<gene>
    <name evidence="6" type="ORF">CALCODRAFT_539250</name>
</gene>
<keyword evidence="2 4" id="KW-0378">Hydrolase</keyword>
<evidence type="ECO:0000313" key="7">
    <source>
        <dbReference type="Proteomes" id="UP000076842"/>
    </source>
</evidence>
<name>A0A165GS82_9BASI</name>
<dbReference type="Proteomes" id="UP000076842">
    <property type="component" value="Unassembled WGS sequence"/>
</dbReference>
<keyword evidence="7" id="KW-1185">Reference proteome</keyword>
<dbReference type="EMBL" id="KV423951">
    <property type="protein sequence ID" value="KZT58409.1"/>
    <property type="molecule type" value="Genomic_DNA"/>
</dbReference>
<dbReference type="GO" id="GO:0005576">
    <property type="term" value="C:extracellular region"/>
    <property type="evidence" value="ECO:0007669"/>
    <property type="project" value="TreeGrafter"/>
</dbReference>
<dbReference type="PANTHER" id="PTHR31297:SF42">
    <property type="entry name" value="GLYCOSIDE HYDROLASE FAMILY 5 DOMAIN-CONTAINING PROTEIN"/>
    <property type="match status" value="1"/>
</dbReference>
<dbReference type="OrthoDB" id="1887033at2759"/>
<reference evidence="6 7" key="1">
    <citation type="journal article" date="2016" name="Mol. Biol. Evol.">
        <title>Comparative Genomics of Early-Diverging Mushroom-Forming Fungi Provides Insights into the Origins of Lignocellulose Decay Capabilities.</title>
        <authorList>
            <person name="Nagy L.G."/>
            <person name="Riley R."/>
            <person name="Tritt A."/>
            <person name="Adam C."/>
            <person name="Daum C."/>
            <person name="Floudas D."/>
            <person name="Sun H."/>
            <person name="Yadav J.S."/>
            <person name="Pangilinan J."/>
            <person name="Larsson K.H."/>
            <person name="Matsuura K."/>
            <person name="Barry K."/>
            <person name="Labutti K."/>
            <person name="Kuo R."/>
            <person name="Ohm R.A."/>
            <person name="Bhattacharya S.S."/>
            <person name="Shirouzu T."/>
            <person name="Yoshinaga Y."/>
            <person name="Martin F.M."/>
            <person name="Grigoriev I.V."/>
            <person name="Hibbett D.S."/>
        </authorList>
    </citation>
    <scope>NUCLEOTIDE SEQUENCE [LARGE SCALE GENOMIC DNA]</scope>
    <source>
        <strain evidence="6 7">HHB12733</strain>
    </source>
</reference>
<dbReference type="InterPro" id="IPR017853">
    <property type="entry name" value="GH"/>
</dbReference>
<evidence type="ECO:0000256" key="2">
    <source>
        <dbReference type="ARBA" id="ARBA00022801"/>
    </source>
</evidence>
<dbReference type="InterPro" id="IPR050386">
    <property type="entry name" value="Glycosyl_hydrolase_5"/>
</dbReference>
<keyword evidence="3 4" id="KW-0326">Glycosidase</keyword>
<dbReference type="InterPro" id="IPR001547">
    <property type="entry name" value="Glyco_hydro_5"/>
</dbReference>
<protein>
    <submittedName>
        <fullName evidence="6">Glycoside hydrolase family 5 protein</fullName>
    </submittedName>
</protein>
<evidence type="ECO:0000256" key="4">
    <source>
        <dbReference type="RuleBase" id="RU361153"/>
    </source>
</evidence>
<feature type="domain" description="Glycoside hydrolase family 5" evidence="5">
    <location>
        <begin position="40"/>
        <end position="390"/>
    </location>
</feature>
<dbReference type="STRING" id="1353952.A0A165GS82"/>
<proteinExistence type="inferred from homology"/>
<dbReference type="GO" id="GO:0008422">
    <property type="term" value="F:beta-glucosidase activity"/>
    <property type="evidence" value="ECO:0007669"/>
    <property type="project" value="TreeGrafter"/>
</dbReference>
<evidence type="ECO:0000259" key="5">
    <source>
        <dbReference type="Pfam" id="PF00150"/>
    </source>
</evidence>
<dbReference type="GO" id="GO:0009986">
    <property type="term" value="C:cell surface"/>
    <property type="evidence" value="ECO:0007669"/>
    <property type="project" value="TreeGrafter"/>
</dbReference>
<comment type="similarity">
    <text evidence="1 4">Belongs to the glycosyl hydrolase 5 (cellulase A) family.</text>
</comment>
<dbReference type="PANTHER" id="PTHR31297">
    <property type="entry name" value="GLUCAN ENDO-1,6-BETA-GLUCOSIDASE B"/>
    <property type="match status" value="1"/>
</dbReference>
<dbReference type="GO" id="GO:0009251">
    <property type="term" value="P:glucan catabolic process"/>
    <property type="evidence" value="ECO:0007669"/>
    <property type="project" value="TreeGrafter"/>
</dbReference>
<sequence>MSPGEWESMGGQVCDDCSTCRGSEWSLATYLGQEKTNEVFKQHWETWFTQTEVDEMVRLQLNTVRIPLGFWIVEGIVDRSHEPYAQGGLQQLARIHSDLIRGLEMLKAANIAVILDHHALPGVATPLQMFAGNCTTIVEFYTDYNYQRAITWAAVMTYLSHVHPAFSTVFAIEAVNEPIMDFTQTPEYGRYQQDFVVAVRAVEVALGIVCDVSILTNTTLWEDPIVTNGLAAAIPIILELTLELGLELPLLESFLPPLNFGSLSQLLNGRAAECLATNFMNRDWQYSNDPSDPVVNPADAAKGPQVYDNHLYFCYGGVAPEATAESYLETICNVQRTEQSAAIGDAPMFFGEWSLCTNFDSDNAFLQQWSDSQKLIYGQSAGWIFWSLKMANDSASSPIQWSYLDAVAAGVMTEDPTAFFNPDICAPYTS</sequence>
<accession>A0A165GS82</accession>
<evidence type="ECO:0000256" key="1">
    <source>
        <dbReference type="ARBA" id="ARBA00005641"/>
    </source>
</evidence>